<sequence length="126" mass="13878">MKGKLVMSLYKAAKPSSTNSFVQYRTKVKRNNDPSSITSAPKTSTTTTVGFNVDQDQYAVPNSSTRKLSMNSSSSLSDAALVHDMNYSRMYAYDDMAFGGGVGEENIDSRAASYISCVQERFRLDM</sequence>
<proteinExistence type="predicted"/>
<evidence type="ECO:0000313" key="1">
    <source>
        <dbReference type="EMBL" id="KAK9120122.1"/>
    </source>
</evidence>
<reference evidence="1 2" key="1">
    <citation type="submission" date="2024-01" db="EMBL/GenBank/DDBJ databases">
        <title>Genome assemblies of Stephania.</title>
        <authorList>
            <person name="Yang L."/>
        </authorList>
    </citation>
    <scope>NUCLEOTIDE SEQUENCE [LARGE SCALE GENOMIC DNA]</scope>
    <source>
        <strain evidence="1">JXDWG</strain>
        <tissue evidence="1">Leaf</tissue>
    </source>
</reference>
<dbReference type="PANTHER" id="PTHR36030">
    <property type="entry name" value="CALMODULIN-BINDING DOMAIN-CONTAINING PROTEIN"/>
    <property type="match status" value="1"/>
</dbReference>
<dbReference type="Proteomes" id="UP001419268">
    <property type="component" value="Unassembled WGS sequence"/>
</dbReference>
<protein>
    <submittedName>
        <fullName evidence="1">Uncharacterized protein</fullName>
    </submittedName>
</protein>
<evidence type="ECO:0000313" key="2">
    <source>
        <dbReference type="Proteomes" id="UP001419268"/>
    </source>
</evidence>
<organism evidence="1 2">
    <name type="scientific">Stephania cephalantha</name>
    <dbReference type="NCBI Taxonomy" id="152367"/>
    <lineage>
        <taxon>Eukaryota</taxon>
        <taxon>Viridiplantae</taxon>
        <taxon>Streptophyta</taxon>
        <taxon>Embryophyta</taxon>
        <taxon>Tracheophyta</taxon>
        <taxon>Spermatophyta</taxon>
        <taxon>Magnoliopsida</taxon>
        <taxon>Ranunculales</taxon>
        <taxon>Menispermaceae</taxon>
        <taxon>Menispermoideae</taxon>
        <taxon>Cissampelideae</taxon>
        <taxon>Stephania</taxon>
    </lineage>
</organism>
<dbReference type="PANTHER" id="PTHR36030:SF1">
    <property type="entry name" value="CALMODULIN-BINDING DOMAIN-CONTAINING PROTEIN"/>
    <property type="match status" value="1"/>
</dbReference>
<name>A0AAP0ISX1_9MAGN</name>
<gene>
    <name evidence="1" type="ORF">Scep_018215</name>
</gene>
<keyword evidence="2" id="KW-1185">Reference proteome</keyword>
<dbReference type="AlphaFoldDB" id="A0AAP0ISX1"/>
<dbReference type="EMBL" id="JBBNAG010000007">
    <property type="protein sequence ID" value="KAK9120122.1"/>
    <property type="molecule type" value="Genomic_DNA"/>
</dbReference>
<accession>A0AAP0ISX1</accession>
<comment type="caution">
    <text evidence="1">The sequence shown here is derived from an EMBL/GenBank/DDBJ whole genome shotgun (WGS) entry which is preliminary data.</text>
</comment>